<dbReference type="SUPFAM" id="SSF56112">
    <property type="entry name" value="Protein kinase-like (PK-like)"/>
    <property type="match status" value="1"/>
</dbReference>
<dbReference type="CDD" id="cd05154">
    <property type="entry name" value="ACAD10_11_N-like"/>
    <property type="match status" value="1"/>
</dbReference>
<evidence type="ECO:0000259" key="1">
    <source>
        <dbReference type="Pfam" id="PF01636"/>
    </source>
</evidence>
<dbReference type="GO" id="GO:0016301">
    <property type="term" value="F:kinase activity"/>
    <property type="evidence" value="ECO:0007669"/>
    <property type="project" value="UniProtKB-KW"/>
</dbReference>
<accession>A0A1G8UAJ3</accession>
<keyword evidence="2" id="KW-0418">Kinase</keyword>
<evidence type="ECO:0000313" key="2">
    <source>
        <dbReference type="EMBL" id="SDJ50030.1"/>
    </source>
</evidence>
<dbReference type="InterPro" id="IPR002575">
    <property type="entry name" value="Aminoglycoside_PTrfase"/>
</dbReference>
<keyword evidence="3" id="KW-1185">Reference proteome</keyword>
<dbReference type="Gene3D" id="3.90.1200.10">
    <property type="match status" value="1"/>
</dbReference>
<feature type="domain" description="Aminoglycoside phosphotransferase" evidence="1">
    <location>
        <begin position="34"/>
        <end position="262"/>
    </location>
</feature>
<organism evidence="2 3">
    <name type="scientific">Salimicrobium halophilum</name>
    <dbReference type="NCBI Taxonomy" id="86666"/>
    <lineage>
        <taxon>Bacteria</taxon>
        <taxon>Bacillati</taxon>
        <taxon>Bacillota</taxon>
        <taxon>Bacilli</taxon>
        <taxon>Bacillales</taxon>
        <taxon>Bacillaceae</taxon>
        <taxon>Salimicrobium</taxon>
    </lineage>
</organism>
<dbReference type="InterPro" id="IPR052898">
    <property type="entry name" value="ACAD10-like"/>
</dbReference>
<dbReference type="RefSeq" id="WP_407690373.1">
    <property type="nucleotide sequence ID" value="NZ_FNEV01000006.1"/>
</dbReference>
<dbReference type="EMBL" id="FNEV01000006">
    <property type="protein sequence ID" value="SDJ50030.1"/>
    <property type="molecule type" value="Genomic_DNA"/>
</dbReference>
<dbReference type="PANTHER" id="PTHR47829">
    <property type="entry name" value="HYDROLASE, PUTATIVE (AFU_ORTHOLOGUE AFUA_1G12880)-RELATED"/>
    <property type="match status" value="1"/>
</dbReference>
<dbReference type="Gene3D" id="3.30.200.20">
    <property type="entry name" value="Phosphorylase Kinase, domain 1"/>
    <property type="match status" value="1"/>
</dbReference>
<proteinExistence type="predicted"/>
<protein>
    <submittedName>
        <fullName evidence="2">Predicted kinase, aminoglycoside phosphotransferase (APT) family</fullName>
    </submittedName>
</protein>
<reference evidence="3" key="1">
    <citation type="submission" date="2016-10" db="EMBL/GenBank/DDBJ databases">
        <authorList>
            <person name="Varghese N."/>
            <person name="Submissions S."/>
        </authorList>
    </citation>
    <scope>NUCLEOTIDE SEQUENCE [LARGE SCALE GENOMIC DNA]</scope>
    <source>
        <strain evidence="3">DSM 4771</strain>
    </source>
</reference>
<dbReference type="Proteomes" id="UP000199225">
    <property type="component" value="Unassembled WGS sequence"/>
</dbReference>
<dbReference type="InterPro" id="IPR041726">
    <property type="entry name" value="ACAD10_11_N"/>
</dbReference>
<name>A0A1G8UAJ3_9BACI</name>
<dbReference type="InterPro" id="IPR011009">
    <property type="entry name" value="Kinase-like_dom_sf"/>
</dbReference>
<sequence length="356" mass="41574">MDTREVRQGEELDKEKLEEYLKQNFPSYPDGPFDIRQFGAGHSNLTYELKSGEWEAVLRRPPKGPVAQKAHDMEREYKVIDAVHPFFPLAPAPMDFENGDLLGKPFFIMERKHGVVYDTEWPEGVTPSVELARNISREMVDRLVELHDIDYTKTPIKNMVKPEGFMGRQVEGWIRRFDKAHTPDSEEGKELKRWLLDHIPDNEESTIIHYDYKLNNAMFSKDEPDRMIGLFDWEMTTVGDPLADVGAAMSYWIEADDPEDLKQGLGKPPLTTEEGFYTRKEFMERYAEKSGRDLRHMDFYLAFAYFKLAGIVQQIYYRYQKGQTDDPRFRHMNHFVNRLIKQASVQAGLEMKSKGE</sequence>
<dbReference type="PANTHER" id="PTHR47829:SF1">
    <property type="entry name" value="HAD FAMILY PHOSPHATASE"/>
    <property type="match status" value="1"/>
</dbReference>
<gene>
    <name evidence="2" type="ORF">SAMN04490247_2106</name>
</gene>
<evidence type="ECO:0000313" key="3">
    <source>
        <dbReference type="Proteomes" id="UP000199225"/>
    </source>
</evidence>
<keyword evidence="2" id="KW-0808">Transferase</keyword>
<dbReference type="Pfam" id="PF01636">
    <property type="entry name" value="APH"/>
    <property type="match status" value="1"/>
</dbReference>
<dbReference type="AlphaFoldDB" id="A0A1G8UAJ3"/>
<dbReference type="STRING" id="86666.SAMN04490247_2106"/>